<keyword evidence="6" id="KW-0679">Respiratory chain</keyword>
<evidence type="ECO:0000256" key="7">
    <source>
        <dbReference type="ARBA" id="ARBA00022692"/>
    </source>
</evidence>
<keyword evidence="13 16" id="KW-0472">Membrane</keyword>
<keyword evidence="8" id="KW-1278">Translocase</keyword>
<evidence type="ECO:0000256" key="1">
    <source>
        <dbReference type="ARBA" id="ARBA00004225"/>
    </source>
</evidence>
<evidence type="ECO:0000256" key="13">
    <source>
        <dbReference type="ARBA" id="ARBA00023136"/>
    </source>
</evidence>
<keyword evidence="11" id="KW-0520">NAD</keyword>
<organism evidence="17">
    <name type="scientific">Graphocaecilius interpretatus</name>
    <dbReference type="NCBI Taxonomy" id="2596997"/>
    <lineage>
        <taxon>Eukaryota</taxon>
        <taxon>Metazoa</taxon>
        <taxon>Ecdysozoa</taxon>
        <taxon>Arthropoda</taxon>
        <taxon>Hexapoda</taxon>
        <taxon>Insecta</taxon>
        <taxon>Pterygota</taxon>
        <taxon>Neoptera</taxon>
        <taxon>Paraneoptera</taxon>
        <taxon>Psocodea</taxon>
        <taxon>Troctomorpha</taxon>
        <taxon>Sphaeropsocetae</taxon>
        <taxon>Sphaeropsocidae</taxon>
        <taxon>Graphocaecilius</taxon>
    </lineage>
</organism>
<dbReference type="GO" id="GO:0008137">
    <property type="term" value="F:NADH dehydrogenase (ubiquinone) activity"/>
    <property type="evidence" value="ECO:0007669"/>
    <property type="project" value="UniProtKB-EC"/>
</dbReference>
<evidence type="ECO:0000256" key="14">
    <source>
        <dbReference type="ARBA" id="ARBA00031019"/>
    </source>
</evidence>
<evidence type="ECO:0000256" key="9">
    <source>
        <dbReference type="ARBA" id="ARBA00022982"/>
    </source>
</evidence>
<evidence type="ECO:0000256" key="12">
    <source>
        <dbReference type="ARBA" id="ARBA00023128"/>
    </source>
</evidence>
<dbReference type="EMBL" id="MZ274193">
    <property type="protein sequence ID" value="UGS80318.1"/>
    <property type="molecule type" value="Genomic_DNA"/>
</dbReference>
<geneLocation type="mitochondrion" evidence="17"/>
<name>A0A8K1ZFL8_9NEOP</name>
<dbReference type="GO" id="GO:0031966">
    <property type="term" value="C:mitochondrial membrane"/>
    <property type="evidence" value="ECO:0007669"/>
    <property type="project" value="UniProtKB-SubCell"/>
</dbReference>
<keyword evidence="9" id="KW-0249">Electron transport</keyword>
<feature type="transmembrane region" description="Helical" evidence="16">
    <location>
        <begin position="47"/>
        <end position="71"/>
    </location>
</feature>
<proteinExistence type="inferred from homology"/>
<sequence>MMIMLMMTTILALTFFFSFNPLFMGFSLILQTIFMSIMLGFMQKSFWFLYILILIFIGGMLIMFIYMTSILPNEKFKINNNFMLYLMIILLMMFSCWLLSNLLIMNFSFLTNINMLSMNENILMNNTIKIFNSSSMFILISIVSYLFYCMIVIIKIINFFQGPLRKMN</sequence>
<protein>
    <recommendedName>
        <fullName evidence="4">NADH-ubiquinone oxidoreductase chain 6</fullName>
        <ecNumber evidence="3">7.1.1.2</ecNumber>
    </recommendedName>
    <alternativeName>
        <fullName evidence="14">NADH dehydrogenase subunit 6</fullName>
    </alternativeName>
</protein>
<feature type="transmembrane region" description="Helical" evidence="16">
    <location>
        <begin position="130"/>
        <end position="157"/>
    </location>
</feature>
<feature type="transmembrane region" description="Helical" evidence="16">
    <location>
        <begin position="83"/>
        <end position="110"/>
    </location>
</feature>
<comment type="subcellular location">
    <subcellularLocation>
        <location evidence="1">Mitochondrion membrane</location>
        <topology evidence="1">Multi-pass membrane protein</topology>
    </subcellularLocation>
</comment>
<dbReference type="InterPro" id="IPR050269">
    <property type="entry name" value="ComplexI_Subunit6"/>
</dbReference>
<evidence type="ECO:0000256" key="4">
    <source>
        <dbReference type="ARBA" id="ARBA00021095"/>
    </source>
</evidence>
<dbReference type="EC" id="7.1.1.2" evidence="3"/>
<comment type="catalytic activity">
    <reaction evidence="15">
        <text>a ubiquinone + NADH + 5 H(+)(in) = a ubiquinol + NAD(+) + 4 H(+)(out)</text>
        <dbReference type="Rhea" id="RHEA:29091"/>
        <dbReference type="Rhea" id="RHEA-COMP:9565"/>
        <dbReference type="Rhea" id="RHEA-COMP:9566"/>
        <dbReference type="ChEBI" id="CHEBI:15378"/>
        <dbReference type="ChEBI" id="CHEBI:16389"/>
        <dbReference type="ChEBI" id="CHEBI:17976"/>
        <dbReference type="ChEBI" id="CHEBI:57540"/>
        <dbReference type="ChEBI" id="CHEBI:57945"/>
        <dbReference type="EC" id="7.1.1.2"/>
    </reaction>
</comment>
<accession>A0A8K1ZFL8</accession>
<keyword evidence="7 16" id="KW-0812">Transmembrane</keyword>
<evidence type="ECO:0000256" key="11">
    <source>
        <dbReference type="ARBA" id="ARBA00023027"/>
    </source>
</evidence>
<evidence type="ECO:0000256" key="15">
    <source>
        <dbReference type="ARBA" id="ARBA00049551"/>
    </source>
</evidence>
<evidence type="ECO:0000256" key="3">
    <source>
        <dbReference type="ARBA" id="ARBA00012944"/>
    </source>
</evidence>
<comment type="similarity">
    <text evidence="2">Belongs to the complex I subunit 6 family.</text>
</comment>
<evidence type="ECO:0000256" key="5">
    <source>
        <dbReference type="ARBA" id="ARBA00022448"/>
    </source>
</evidence>
<dbReference type="PANTHER" id="PTHR11435">
    <property type="entry name" value="NADH UBIQUINONE OXIDOREDUCTASE SUBUNIT ND6"/>
    <property type="match status" value="1"/>
</dbReference>
<dbReference type="PANTHER" id="PTHR11435:SF1">
    <property type="entry name" value="NADH-UBIQUINONE OXIDOREDUCTASE CHAIN 6"/>
    <property type="match status" value="1"/>
</dbReference>
<evidence type="ECO:0000256" key="10">
    <source>
        <dbReference type="ARBA" id="ARBA00022989"/>
    </source>
</evidence>
<keyword evidence="5" id="KW-0813">Transport</keyword>
<evidence type="ECO:0000256" key="16">
    <source>
        <dbReference type="SAM" id="Phobius"/>
    </source>
</evidence>
<evidence type="ECO:0000256" key="6">
    <source>
        <dbReference type="ARBA" id="ARBA00022660"/>
    </source>
</evidence>
<keyword evidence="10 16" id="KW-1133">Transmembrane helix</keyword>
<evidence type="ECO:0000256" key="8">
    <source>
        <dbReference type="ARBA" id="ARBA00022967"/>
    </source>
</evidence>
<evidence type="ECO:0000256" key="2">
    <source>
        <dbReference type="ARBA" id="ARBA00005698"/>
    </source>
</evidence>
<gene>
    <name evidence="17" type="primary">ND6</name>
</gene>
<keyword evidence="12 17" id="KW-0496">Mitochondrion</keyword>
<reference evidence="17" key="1">
    <citation type="submission" date="2021-05" db="EMBL/GenBank/DDBJ databases">
        <title>Mitochondrial genomes within bark lice (Insecta: Psocodea: Psocomorpha) reveal novel gene rearrangements containing phylogenetic signal.</title>
        <authorList>
            <person name="Saenz Manchola O.F."/>
            <person name="Virrueta Herrera S."/>
            <person name="D'alessio L.M."/>
            <person name="Yoshizawa K."/>
            <person name="Garcia Aldrete A.N."/>
            <person name="Johnson K.P."/>
        </authorList>
    </citation>
    <scope>NUCLEOTIDE SEQUENCE</scope>
</reference>
<evidence type="ECO:0000313" key="17">
    <source>
        <dbReference type="EMBL" id="UGS80318.1"/>
    </source>
</evidence>
<dbReference type="AlphaFoldDB" id="A0A8K1ZFL8"/>